<dbReference type="AlphaFoldDB" id="A0A9I9E2X2"/>
<feature type="compositionally biased region" description="Basic residues" evidence="1">
    <location>
        <begin position="1"/>
        <end position="11"/>
    </location>
</feature>
<name>A0A9I9E2X2_CUCME</name>
<sequence length="80" mass="8565">RKRSGASRSRSRTTLPAAPDESSRRTPRRSYAAPCLQPSLARPKPSRSHLRASAANPSASRVAPLRSDAAQPKRSFAAVA</sequence>
<reference evidence="2" key="1">
    <citation type="submission" date="2023-03" db="UniProtKB">
        <authorList>
            <consortium name="EnsemblPlants"/>
        </authorList>
    </citation>
    <scope>IDENTIFICATION</scope>
</reference>
<organism evidence="2">
    <name type="scientific">Cucumis melo</name>
    <name type="common">Muskmelon</name>
    <dbReference type="NCBI Taxonomy" id="3656"/>
    <lineage>
        <taxon>Eukaryota</taxon>
        <taxon>Viridiplantae</taxon>
        <taxon>Streptophyta</taxon>
        <taxon>Embryophyta</taxon>
        <taxon>Tracheophyta</taxon>
        <taxon>Spermatophyta</taxon>
        <taxon>Magnoliopsida</taxon>
        <taxon>eudicotyledons</taxon>
        <taxon>Gunneridae</taxon>
        <taxon>Pentapetalae</taxon>
        <taxon>rosids</taxon>
        <taxon>fabids</taxon>
        <taxon>Cucurbitales</taxon>
        <taxon>Cucurbitaceae</taxon>
        <taxon>Benincaseae</taxon>
        <taxon>Cucumis</taxon>
    </lineage>
</organism>
<feature type="region of interest" description="Disordered" evidence="1">
    <location>
        <begin position="1"/>
        <end position="80"/>
    </location>
</feature>
<accession>A0A9I9E2X2</accession>
<proteinExistence type="predicted"/>
<protein>
    <submittedName>
        <fullName evidence="2">Uncharacterized protein</fullName>
    </submittedName>
</protein>
<dbReference type="Gramene" id="MELO3C027884.2.1">
    <property type="protein sequence ID" value="MELO3C027884.2.1"/>
    <property type="gene ID" value="MELO3C027884.2"/>
</dbReference>
<evidence type="ECO:0000256" key="1">
    <source>
        <dbReference type="SAM" id="MobiDB-lite"/>
    </source>
</evidence>
<dbReference type="EnsemblPlants" id="MELO3C027884.2.1">
    <property type="protein sequence ID" value="MELO3C027884.2.1"/>
    <property type="gene ID" value="MELO3C027884.2"/>
</dbReference>
<evidence type="ECO:0000313" key="2">
    <source>
        <dbReference type="EnsemblPlants" id="MELO3C027884.2.1"/>
    </source>
</evidence>